<accession>S7T356</accession>
<dbReference type="Proteomes" id="UP000014977">
    <property type="component" value="Unassembled WGS sequence"/>
</dbReference>
<dbReference type="EMBL" id="ATHJ01000147">
    <property type="protein sequence ID" value="EPR30930.1"/>
    <property type="molecule type" value="Genomic_DNA"/>
</dbReference>
<comment type="caution">
    <text evidence="1">The sequence shown here is derived from an EMBL/GenBank/DDBJ whole genome shotgun (WGS) entry which is preliminary data.</text>
</comment>
<protein>
    <submittedName>
        <fullName evidence="1">Uncharacterized protein</fullName>
    </submittedName>
</protein>
<sequence>APCPYATPPCNERIRLPSARFPPDDCPIVQIRRRQTHQRIAPNPFRKIMATQLFLCPQNVSRRFLTMISVYSLKLAPSRILRSAPKTRTKCAFFYSDQVVMIVYGYCLEKPFYLLQNAANQPHRFCIGCICLVMHSDGFKPLRINRNFFNHLFFYSQSQFLEFVRKLITINQVYWWRTISCSFLGGITGKSPSCNK</sequence>
<gene>
    <name evidence="1" type="ORF">dsmv_3686</name>
</gene>
<evidence type="ECO:0000313" key="2">
    <source>
        <dbReference type="Proteomes" id="UP000014977"/>
    </source>
</evidence>
<name>S7T356_DESML</name>
<reference evidence="1 2" key="1">
    <citation type="journal article" date="2013" name="Genome Announc.">
        <title>Draft genome sequences for three mercury-methylating, sulfate-reducing bacteria.</title>
        <authorList>
            <person name="Brown S.D."/>
            <person name="Hurt R.A.Jr."/>
            <person name="Gilmour C.C."/>
            <person name="Elias D.A."/>
        </authorList>
    </citation>
    <scope>NUCLEOTIDE SEQUENCE [LARGE SCALE GENOMIC DNA]</scope>
    <source>
        <strain evidence="1 2">DSM 2059</strain>
    </source>
</reference>
<keyword evidence="2" id="KW-1185">Reference proteome</keyword>
<evidence type="ECO:0000313" key="1">
    <source>
        <dbReference type="EMBL" id="EPR30930.1"/>
    </source>
</evidence>
<dbReference type="AlphaFoldDB" id="S7T356"/>
<proteinExistence type="predicted"/>
<feature type="non-terminal residue" evidence="1">
    <location>
        <position position="1"/>
    </location>
</feature>
<organism evidence="1 2">
    <name type="scientific">Desulfococcus multivorans DSM 2059</name>
    <dbReference type="NCBI Taxonomy" id="1121405"/>
    <lineage>
        <taxon>Bacteria</taxon>
        <taxon>Pseudomonadati</taxon>
        <taxon>Thermodesulfobacteriota</taxon>
        <taxon>Desulfobacteria</taxon>
        <taxon>Desulfobacterales</taxon>
        <taxon>Desulfococcaceae</taxon>
        <taxon>Desulfococcus</taxon>
    </lineage>
</organism>